<name>A0A1R4JPR9_9ACTN</name>
<dbReference type="AlphaFoldDB" id="A0A1R4JPR9"/>
<dbReference type="RefSeq" id="WP_094764792.1">
    <property type="nucleotide sequence ID" value="NZ_FUKQ01000033.1"/>
</dbReference>
<evidence type="ECO:0000259" key="1">
    <source>
        <dbReference type="Pfam" id="PF25509"/>
    </source>
</evidence>
<evidence type="ECO:0000313" key="3">
    <source>
        <dbReference type="Proteomes" id="UP000188342"/>
    </source>
</evidence>
<dbReference type="InterPro" id="IPR057238">
    <property type="entry name" value="DUF7916"/>
</dbReference>
<organism evidence="2 3">
    <name type="scientific">Luteococcus japonicus LSP_Lj1</name>
    <dbReference type="NCBI Taxonomy" id="1255658"/>
    <lineage>
        <taxon>Bacteria</taxon>
        <taxon>Bacillati</taxon>
        <taxon>Actinomycetota</taxon>
        <taxon>Actinomycetes</taxon>
        <taxon>Propionibacteriales</taxon>
        <taxon>Propionibacteriaceae</taxon>
        <taxon>Luteococcus</taxon>
    </lineage>
</organism>
<dbReference type="GO" id="GO:0008840">
    <property type="term" value="F:4-hydroxy-tetrahydrodipicolinate synthase activity"/>
    <property type="evidence" value="ECO:0007669"/>
    <property type="project" value="UniProtKB-EC"/>
</dbReference>
<proteinExistence type="predicted"/>
<sequence>MTRLLDLSGSQLTSLRGRSLMESIHASEGRVVAAEVIGLMMPLLHEVTNAELVAAMGADLVILNLFDVHEPFVRGLPECPPDEVVRTLQRLTGRVIGINLEPVGVPAGRLATSDNARRAAEMGVQFIVVTANPSTGAGNASIQSAIREVSQAAGDDVMVVGGRMHGSGALQEQGSRIVGADDVRGFVEAGADVVLLPAPGTVPGITFEHIHSLVEVAHGLGALVLTSIGTSQEGADAQTIRTIALACKQAGADIHHLGDGGYSGIAEPRNIHDYSVAIRGVRHTWRRMAASINR</sequence>
<reference evidence="2 3" key="1">
    <citation type="submission" date="2017-02" db="EMBL/GenBank/DDBJ databases">
        <authorList>
            <person name="Peterson S.W."/>
        </authorList>
    </citation>
    <scope>NUCLEOTIDE SEQUENCE [LARGE SCALE GENOMIC DNA]</scope>
    <source>
        <strain evidence="2 3">LSP_Lj1</strain>
    </source>
</reference>
<keyword evidence="2" id="KW-0456">Lyase</keyword>
<dbReference type="EMBL" id="FUKQ01000033">
    <property type="protein sequence ID" value="SJN33972.1"/>
    <property type="molecule type" value="Genomic_DNA"/>
</dbReference>
<keyword evidence="3" id="KW-1185">Reference proteome</keyword>
<dbReference type="Pfam" id="PF25509">
    <property type="entry name" value="DUF7916"/>
    <property type="match status" value="1"/>
</dbReference>
<dbReference type="OrthoDB" id="5581965at2"/>
<dbReference type="Proteomes" id="UP000188342">
    <property type="component" value="Unassembled WGS sequence"/>
</dbReference>
<protein>
    <submittedName>
        <fullName evidence="2">4-hydroxy-tetrahydrodipicolinate synthase</fullName>
        <ecNumber evidence="2">4.3.3.7</ecNumber>
    </submittedName>
</protein>
<gene>
    <name evidence="2" type="ORF">FM114_08775</name>
</gene>
<dbReference type="SUPFAM" id="SSF51412">
    <property type="entry name" value="Inosine monophosphate dehydrogenase (IMPDH)"/>
    <property type="match status" value="1"/>
</dbReference>
<dbReference type="STRING" id="1255658.FM114_08775"/>
<accession>A0A1R4JPR9</accession>
<evidence type="ECO:0000313" key="2">
    <source>
        <dbReference type="EMBL" id="SJN33972.1"/>
    </source>
</evidence>
<feature type="domain" description="DUF7916" evidence="1">
    <location>
        <begin position="5"/>
        <end position="294"/>
    </location>
</feature>
<dbReference type="EC" id="4.3.3.7" evidence="2"/>